<dbReference type="Gene3D" id="3.40.50.300">
    <property type="entry name" value="P-loop containing nucleotide triphosphate hydrolases"/>
    <property type="match status" value="1"/>
</dbReference>
<gene>
    <name evidence="1" type="ORF">C7S20_19415</name>
</gene>
<evidence type="ECO:0000313" key="2">
    <source>
        <dbReference type="Proteomes" id="UP000241507"/>
    </source>
</evidence>
<protein>
    <recommendedName>
        <fullName evidence="3">Terminase</fullName>
    </recommendedName>
</protein>
<sequence length="509" mass="58531">MEAVKELELSTPQVRVINSRNPLTLFMAGQRSGKTFLIGFKSGRYISNAPKIAGMIAANTEKQLTQTTIREVKKAWKKIYGFTEYDPKANPHGDYVVNIKPPEHFTKFEKFDNYYGIISFINGGIIFVASLENYIAHDGKDIGWAELDETKDTREEALKAVIFARLSQPGLLYHKETLEIAYVEDVEDPDEYVNYNPCCINTSPAIGVVKWLTDMFDLEEVAEDILKALTSNAHLYYDQSEEHTIVISSTHHNAHNLSPGYIQNRTAKLSEGEALKFIYGYPFARTGDSFYMHFSKFKHVKPVFFEKDLAIHITFDFNVKPYMTLECAQVVIDDRAKTFTIQFFKEYCPSSPNNSTGAVCKMFLDDFILFNPMIFFYGDASGDYRQAGSGDYTQFDTVRDELRMFINRSSDRVPKKNKNVLNRRDFISRILEEKMIIDYMGQEYKVILVIDPSCEELIHDMTWLKEGIDGKLKKKVKDPETGVIYEELGHTSDALEYLVCELLEDYYDK</sequence>
<keyword evidence="2" id="KW-1185">Reference proteome</keyword>
<name>A0A2R3ZAD5_9FLAO</name>
<evidence type="ECO:0000313" key="1">
    <source>
        <dbReference type="EMBL" id="AVR47245.1"/>
    </source>
</evidence>
<dbReference type="AlphaFoldDB" id="A0A2R3ZAD5"/>
<organism evidence="1 2">
    <name type="scientific">Christiangramia fulva</name>
    <dbReference type="NCBI Taxonomy" id="2126553"/>
    <lineage>
        <taxon>Bacteria</taxon>
        <taxon>Pseudomonadati</taxon>
        <taxon>Bacteroidota</taxon>
        <taxon>Flavobacteriia</taxon>
        <taxon>Flavobacteriales</taxon>
        <taxon>Flavobacteriaceae</taxon>
        <taxon>Christiangramia</taxon>
    </lineage>
</organism>
<dbReference type="Proteomes" id="UP000241507">
    <property type="component" value="Chromosome"/>
</dbReference>
<reference evidence="2" key="1">
    <citation type="submission" date="2018-03" db="EMBL/GenBank/DDBJ databases">
        <title>Gramella fulva sp. nov., isolated from a dry surface of tidal flat.</title>
        <authorList>
            <person name="Hwang S.H."/>
            <person name="Hwang W.M."/>
            <person name="Kang K."/>
            <person name="Ahn T.-Y."/>
        </authorList>
    </citation>
    <scope>NUCLEOTIDE SEQUENCE [LARGE SCALE GENOMIC DNA]</scope>
    <source>
        <strain evidence="2">SH35</strain>
    </source>
</reference>
<dbReference type="OrthoDB" id="924847at2"/>
<proteinExistence type="predicted"/>
<dbReference type="RefSeq" id="WP_107014011.1">
    <property type="nucleotide sequence ID" value="NZ_CP028136.1"/>
</dbReference>
<accession>A0A2R3ZAD5</accession>
<dbReference type="EMBL" id="CP028136">
    <property type="protein sequence ID" value="AVR47245.1"/>
    <property type="molecule type" value="Genomic_DNA"/>
</dbReference>
<dbReference type="KEGG" id="grs:C7S20_19415"/>
<dbReference type="InterPro" id="IPR027417">
    <property type="entry name" value="P-loop_NTPase"/>
</dbReference>
<evidence type="ECO:0008006" key="3">
    <source>
        <dbReference type="Google" id="ProtNLM"/>
    </source>
</evidence>